<dbReference type="EMBL" id="CABN01000123">
    <property type="protein sequence ID" value="CBI00324.1"/>
    <property type="molecule type" value="Genomic_DNA"/>
</dbReference>
<sequence length="64" mass="7498">MRSSNPVPQDDPEDGLPTIAGNRARQLLPLLHPAEDLQPNRLWPQMRRRVIRRTLRQALRQTLH</sequence>
<protein>
    <submittedName>
        <fullName evidence="2">Uncharacterized protein</fullName>
    </submittedName>
</protein>
<accession>E6PZG5</accession>
<evidence type="ECO:0000256" key="1">
    <source>
        <dbReference type="SAM" id="MobiDB-lite"/>
    </source>
</evidence>
<reference evidence="2" key="1">
    <citation type="submission" date="2009-10" db="EMBL/GenBank/DDBJ databases">
        <title>Diversity of trophic interactions inside an arsenic-rich microbial ecosystem.</title>
        <authorList>
            <person name="Bertin P.N."/>
            <person name="Heinrich-Salmeron A."/>
            <person name="Pelletier E."/>
            <person name="Goulhen-Chollet F."/>
            <person name="Arsene-Ploetze F."/>
            <person name="Gallien S."/>
            <person name="Calteau A."/>
            <person name="Vallenet D."/>
            <person name="Casiot C."/>
            <person name="Chane-Woon-Ming B."/>
            <person name="Giloteaux L."/>
            <person name="Barakat M."/>
            <person name="Bonnefoy V."/>
            <person name="Bruneel O."/>
            <person name="Chandler M."/>
            <person name="Cleiss J."/>
            <person name="Duran R."/>
            <person name="Elbaz-Poulichet F."/>
            <person name="Fonknechten N."/>
            <person name="Lauga B."/>
            <person name="Mornico D."/>
            <person name="Ortet P."/>
            <person name="Schaeffer C."/>
            <person name="Siguier P."/>
            <person name="Alexander Thil Smith A."/>
            <person name="Van Dorsselaer A."/>
            <person name="Weissenbach J."/>
            <person name="Medigue C."/>
            <person name="Le Paslier D."/>
        </authorList>
    </citation>
    <scope>NUCLEOTIDE SEQUENCE</scope>
</reference>
<organism evidence="2">
    <name type="scientific">mine drainage metagenome</name>
    <dbReference type="NCBI Taxonomy" id="410659"/>
    <lineage>
        <taxon>unclassified sequences</taxon>
        <taxon>metagenomes</taxon>
        <taxon>ecological metagenomes</taxon>
    </lineage>
</organism>
<proteinExistence type="predicted"/>
<name>E6PZG5_9ZZZZ</name>
<dbReference type="AlphaFoldDB" id="E6PZG5"/>
<evidence type="ECO:0000313" key="2">
    <source>
        <dbReference type="EMBL" id="CBI00324.1"/>
    </source>
</evidence>
<comment type="caution">
    <text evidence="2">The sequence shown here is derived from an EMBL/GenBank/DDBJ whole genome shotgun (WGS) entry which is preliminary data.</text>
</comment>
<gene>
    <name evidence="2" type="ORF">CARN3_1339</name>
</gene>
<feature type="region of interest" description="Disordered" evidence="1">
    <location>
        <begin position="1"/>
        <end position="20"/>
    </location>
</feature>